<feature type="compositionally biased region" description="Basic and acidic residues" evidence="4">
    <location>
        <begin position="455"/>
        <end position="470"/>
    </location>
</feature>
<dbReference type="SUPFAM" id="SSF75420">
    <property type="entry name" value="YhbC-like, N-terminal domain"/>
    <property type="match status" value="1"/>
</dbReference>
<feature type="domain" description="DUF7912" evidence="6">
    <location>
        <begin position="763"/>
        <end position="850"/>
    </location>
</feature>
<keyword evidence="1" id="KW-0963">Cytoplasm</keyword>
<dbReference type="Pfam" id="PF25498">
    <property type="entry name" value="DUF7912"/>
    <property type="match status" value="1"/>
</dbReference>
<dbReference type="InterPro" id="IPR035956">
    <property type="entry name" value="RimP_N_sf"/>
</dbReference>
<evidence type="ECO:0000313" key="8">
    <source>
        <dbReference type="Proteomes" id="UP000077202"/>
    </source>
</evidence>
<evidence type="ECO:0000256" key="3">
    <source>
        <dbReference type="SAM" id="Coils"/>
    </source>
</evidence>
<feature type="compositionally biased region" description="Basic and acidic residues" evidence="4">
    <location>
        <begin position="351"/>
        <end position="365"/>
    </location>
</feature>
<dbReference type="InterPro" id="IPR057234">
    <property type="entry name" value="DUF7912"/>
</dbReference>
<reference evidence="7" key="1">
    <citation type="submission" date="2016-03" db="EMBL/GenBank/DDBJ databases">
        <title>Mechanisms controlling the formation of the plant cell surface in tip-growing cells are functionally conserved among land plants.</title>
        <authorList>
            <person name="Honkanen S."/>
            <person name="Jones V.A."/>
            <person name="Morieri G."/>
            <person name="Champion C."/>
            <person name="Hetherington A.J."/>
            <person name="Kelly S."/>
            <person name="Saint-Marcoux D."/>
            <person name="Proust H."/>
            <person name="Prescott H."/>
            <person name="Dolan L."/>
        </authorList>
    </citation>
    <scope>NUCLEOTIDE SEQUENCE [LARGE SCALE GENOMIC DNA]</scope>
    <source>
        <tissue evidence="7">Whole gametophyte</tissue>
    </source>
</reference>
<dbReference type="Proteomes" id="UP000077202">
    <property type="component" value="Unassembled WGS sequence"/>
</dbReference>
<evidence type="ECO:0000259" key="5">
    <source>
        <dbReference type="Pfam" id="PF02576"/>
    </source>
</evidence>
<dbReference type="InterPro" id="IPR028989">
    <property type="entry name" value="RimP_N"/>
</dbReference>
<feature type="domain" description="Ribosome maturation factor RimP N-terminal" evidence="5">
    <location>
        <begin position="687"/>
        <end position="761"/>
    </location>
</feature>
<name>A0A176VFI2_MARPO</name>
<feature type="compositionally biased region" description="Basic and acidic residues" evidence="4">
    <location>
        <begin position="588"/>
        <end position="597"/>
    </location>
</feature>
<proteinExistence type="inferred from homology"/>
<dbReference type="AlphaFoldDB" id="A0A176VFI2"/>
<feature type="compositionally biased region" description="Acidic residues" evidence="4">
    <location>
        <begin position="430"/>
        <end position="443"/>
    </location>
</feature>
<evidence type="ECO:0000259" key="6">
    <source>
        <dbReference type="Pfam" id="PF25498"/>
    </source>
</evidence>
<keyword evidence="3" id="KW-0175">Coiled coil</keyword>
<keyword evidence="8" id="KW-1185">Reference proteome</keyword>
<evidence type="ECO:0000256" key="1">
    <source>
        <dbReference type="ARBA" id="ARBA00022490"/>
    </source>
</evidence>
<dbReference type="PANTHER" id="PTHR34544">
    <property type="entry name" value="OSJNBA0006B20.18 PROTEIN"/>
    <property type="match status" value="1"/>
</dbReference>
<organism evidence="7 8">
    <name type="scientific">Marchantia polymorpha subsp. ruderalis</name>
    <dbReference type="NCBI Taxonomy" id="1480154"/>
    <lineage>
        <taxon>Eukaryota</taxon>
        <taxon>Viridiplantae</taxon>
        <taxon>Streptophyta</taxon>
        <taxon>Embryophyta</taxon>
        <taxon>Marchantiophyta</taxon>
        <taxon>Marchantiopsida</taxon>
        <taxon>Marchantiidae</taxon>
        <taxon>Marchantiales</taxon>
        <taxon>Marchantiaceae</taxon>
        <taxon>Marchantia</taxon>
    </lineage>
</organism>
<protein>
    <submittedName>
        <fullName evidence="7">Uncharacterized protein</fullName>
    </submittedName>
</protein>
<evidence type="ECO:0000313" key="7">
    <source>
        <dbReference type="EMBL" id="OAE19203.1"/>
    </source>
</evidence>
<feature type="coiled-coil region" evidence="3">
    <location>
        <begin position="616"/>
        <end position="650"/>
    </location>
</feature>
<evidence type="ECO:0000256" key="4">
    <source>
        <dbReference type="SAM" id="MobiDB-lite"/>
    </source>
</evidence>
<sequence length="853" mass="95702">MTSTLGGRATPSSSDAGRMDAVRIVRPWRKRRDESHEDEEEEETGAVHGRRTLGRWQRGDIALALFCSALALVGRFGPSGVATRLAFQRRLSVGLGLVSGLQACRAVTHDADVWDPKVLVIGLREFCESQLWMRRAFRMTGGNELRGPNKFSSTAGAVLDRRPGRVVYYLLMQGSFALPQRLSQQSLTVVHSSRSFAPELGGAFRICQLQPFLDCNAVGDHDRRYFPSGRIASSKVTDIVNEFYPGSRVRGRGLSLADYAGFRRMRGKLFASLASCSYPTSMSPSVSHRVISINGQTLDHSSWKSLVSGIPGPFRHNPALPWYSVPSGALRGLKTKQFGSISSKKTGQDVLARDSDKGSEKKWYPKNATLEKDSIAALYSSDSDSGDEMEKNEKLYGKADTGFDYDSGSESDDDEEDTKKQKNQKKMRDMEEEDSESDSDDDERELKMSKKNKMKEKVEVIGMCEEHSESDSDDEEELKKKKSMSKGTVEVVGMCEEDSDSDSEDDEEKEMRKKMKADEKELKKQAKKEKKELKAMKKLEEDTDVEDRDKKKKRAGKSHEDSRIFESNHEHDSSFSKGKVQVAEMEERDSSSDSEHDGDVDDIVEVVSDTLNVDELEEEEFELVGDDDLVEEAENEIEDYFEEFEDEDLDDDFWEEEEGEAKVGDGGDGGGVVLGETQWGSKALELAEEVVREMGTDFSIFAFKASTDGLVRVRLDKLSDQYGSPTMTDIEKFSRKYSEVLDNSGLIPQSVAVEVSSPGAERMVKVPDDLERFKQLPMYVQYLEGESVSEEKDGVLELESLDPESGMTVWKLANVKFNREQSGKGRPFNSKQRKWRAHVPVNALKLVRLHLDV</sequence>
<feature type="compositionally biased region" description="Basic and acidic residues" evidence="4">
    <location>
        <begin position="557"/>
        <end position="574"/>
    </location>
</feature>
<feature type="region of interest" description="Disordered" evidence="4">
    <location>
        <begin position="379"/>
        <end position="602"/>
    </location>
</feature>
<keyword evidence="2" id="KW-0690">Ribosome biogenesis</keyword>
<gene>
    <name evidence="7" type="ORF">AXG93_4751s1080</name>
</gene>
<dbReference type="EMBL" id="LVLJ01003911">
    <property type="protein sequence ID" value="OAE19203.1"/>
    <property type="molecule type" value="Genomic_DNA"/>
</dbReference>
<dbReference type="InterPro" id="IPR003728">
    <property type="entry name" value="Ribosome_maturation_RimP"/>
</dbReference>
<feature type="compositionally biased region" description="Basic and acidic residues" evidence="4">
    <location>
        <begin position="516"/>
        <end position="540"/>
    </location>
</feature>
<feature type="compositionally biased region" description="Polar residues" evidence="4">
    <location>
        <begin position="1"/>
        <end position="15"/>
    </location>
</feature>
<dbReference type="Pfam" id="PF02576">
    <property type="entry name" value="RimP_N"/>
    <property type="match status" value="1"/>
</dbReference>
<evidence type="ECO:0000256" key="2">
    <source>
        <dbReference type="ARBA" id="ARBA00022517"/>
    </source>
</evidence>
<feature type="region of interest" description="Disordered" evidence="4">
    <location>
        <begin position="1"/>
        <end position="22"/>
    </location>
</feature>
<dbReference type="GO" id="GO:0042274">
    <property type="term" value="P:ribosomal small subunit biogenesis"/>
    <property type="evidence" value="ECO:0007669"/>
    <property type="project" value="InterPro"/>
</dbReference>
<feature type="compositionally biased region" description="Acidic residues" evidence="4">
    <location>
        <begin position="407"/>
        <end position="416"/>
    </location>
</feature>
<accession>A0A176VFI2</accession>
<feature type="compositionally biased region" description="Basic and acidic residues" evidence="4">
    <location>
        <begin position="388"/>
        <end position="397"/>
    </location>
</feature>
<feature type="region of interest" description="Disordered" evidence="4">
    <location>
        <begin position="343"/>
        <end position="365"/>
    </location>
</feature>
<comment type="caution">
    <text evidence="7">The sequence shown here is derived from an EMBL/GenBank/DDBJ whole genome shotgun (WGS) entry which is preliminary data.</text>
</comment>
<dbReference type="Gene3D" id="3.30.300.70">
    <property type="entry name" value="RimP-like superfamily, N-terminal"/>
    <property type="match status" value="1"/>
</dbReference>
<dbReference type="HAMAP" id="MF_01077">
    <property type="entry name" value="RimP"/>
    <property type="match status" value="1"/>
</dbReference>
<dbReference type="PANTHER" id="PTHR34544:SF3">
    <property type="entry name" value="OS07G0155200 PROTEIN"/>
    <property type="match status" value="1"/>
</dbReference>
<feature type="compositionally biased region" description="Acidic residues" evidence="4">
    <location>
        <begin position="495"/>
        <end position="508"/>
    </location>
</feature>